<name>A0A0B1P935_UNCNE</name>
<feature type="domain" description="RING-type" evidence="9">
    <location>
        <begin position="785"/>
        <end position="839"/>
    </location>
</feature>
<dbReference type="GO" id="GO:0004386">
    <property type="term" value="F:helicase activity"/>
    <property type="evidence" value="ECO:0007669"/>
    <property type="project" value="UniProtKB-KW"/>
</dbReference>
<dbReference type="Gene3D" id="3.30.40.10">
    <property type="entry name" value="Zinc/RING finger domain, C3HC4 (zinc finger)"/>
    <property type="match status" value="1"/>
</dbReference>
<dbReference type="SUPFAM" id="SSF52540">
    <property type="entry name" value="P-loop containing nucleoside triphosphate hydrolases"/>
    <property type="match status" value="2"/>
</dbReference>
<feature type="domain" description="Helicase C-terminal" evidence="11">
    <location>
        <begin position="991"/>
        <end position="1135"/>
    </location>
</feature>
<dbReference type="Pfam" id="PF13923">
    <property type="entry name" value="zf-C3HC4_2"/>
    <property type="match status" value="1"/>
</dbReference>
<feature type="region of interest" description="Disordered" evidence="8">
    <location>
        <begin position="864"/>
        <end position="890"/>
    </location>
</feature>
<dbReference type="InterPro" id="IPR027417">
    <property type="entry name" value="P-loop_NTPase"/>
</dbReference>
<evidence type="ECO:0000256" key="1">
    <source>
        <dbReference type="ARBA" id="ARBA00007025"/>
    </source>
</evidence>
<dbReference type="InterPro" id="IPR049730">
    <property type="entry name" value="SNF2/RAD54-like_C"/>
</dbReference>
<dbReference type="InterPro" id="IPR014001">
    <property type="entry name" value="Helicase_ATP-bd"/>
</dbReference>
<organism evidence="12 13">
    <name type="scientific">Uncinula necator</name>
    <name type="common">Grape powdery mildew</name>
    <dbReference type="NCBI Taxonomy" id="52586"/>
    <lineage>
        <taxon>Eukaryota</taxon>
        <taxon>Fungi</taxon>
        <taxon>Dikarya</taxon>
        <taxon>Ascomycota</taxon>
        <taxon>Pezizomycotina</taxon>
        <taxon>Leotiomycetes</taxon>
        <taxon>Erysiphales</taxon>
        <taxon>Erysiphaceae</taxon>
        <taxon>Erysiphe</taxon>
    </lineage>
</organism>
<keyword evidence="7" id="KW-0175">Coiled coil</keyword>
<keyword evidence="6" id="KW-0862">Zinc</keyword>
<dbReference type="InterPro" id="IPR001841">
    <property type="entry name" value="Znf_RING"/>
</dbReference>
<evidence type="ECO:0000256" key="8">
    <source>
        <dbReference type="SAM" id="MobiDB-lite"/>
    </source>
</evidence>
<dbReference type="GO" id="GO:0008094">
    <property type="term" value="F:ATP-dependent activity, acting on DNA"/>
    <property type="evidence" value="ECO:0007669"/>
    <property type="project" value="TreeGrafter"/>
</dbReference>
<dbReference type="CDD" id="cd16564">
    <property type="entry name" value="RING-HC_RNF222"/>
    <property type="match status" value="1"/>
</dbReference>
<keyword evidence="4" id="KW-0347">Helicase</keyword>
<evidence type="ECO:0000259" key="10">
    <source>
        <dbReference type="PROSITE" id="PS51192"/>
    </source>
</evidence>
<dbReference type="AlphaFoldDB" id="A0A0B1P935"/>
<dbReference type="Proteomes" id="UP000030854">
    <property type="component" value="Unassembled WGS sequence"/>
</dbReference>
<dbReference type="GO" id="GO:0016787">
    <property type="term" value="F:hydrolase activity"/>
    <property type="evidence" value="ECO:0007669"/>
    <property type="project" value="UniProtKB-KW"/>
</dbReference>
<dbReference type="InterPro" id="IPR000330">
    <property type="entry name" value="SNF2_N"/>
</dbReference>
<comment type="caution">
    <text evidence="12">The sequence shown here is derived from an EMBL/GenBank/DDBJ whole genome shotgun (WGS) entry which is preliminary data.</text>
</comment>
<dbReference type="Pfam" id="PF00176">
    <property type="entry name" value="SNF2-rel_dom"/>
    <property type="match status" value="1"/>
</dbReference>
<dbReference type="InterPro" id="IPR038718">
    <property type="entry name" value="SNF2-like_sf"/>
</dbReference>
<dbReference type="GO" id="GO:0005634">
    <property type="term" value="C:nucleus"/>
    <property type="evidence" value="ECO:0007669"/>
    <property type="project" value="TreeGrafter"/>
</dbReference>
<gene>
    <name evidence="12" type="ORF">EV44_g5746</name>
</gene>
<keyword evidence="3" id="KW-0378">Hydrolase</keyword>
<dbReference type="PANTHER" id="PTHR45626">
    <property type="entry name" value="TRANSCRIPTION TERMINATION FACTOR 2-RELATED"/>
    <property type="match status" value="1"/>
</dbReference>
<feature type="compositionally biased region" description="Acidic residues" evidence="8">
    <location>
        <begin position="873"/>
        <end position="890"/>
    </location>
</feature>
<evidence type="ECO:0000259" key="9">
    <source>
        <dbReference type="PROSITE" id="PS50089"/>
    </source>
</evidence>
<dbReference type="SMART" id="SM00490">
    <property type="entry name" value="HELICc"/>
    <property type="match status" value="1"/>
</dbReference>
<evidence type="ECO:0000256" key="2">
    <source>
        <dbReference type="ARBA" id="ARBA00022741"/>
    </source>
</evidence>
<dbReference type="PROSITE" id="PS51192">
    <property type="entry name" value="HELICASE_ATP_BIND_1"/>
    <property type="match status" value="1"/>
</dbReference>
<dbReference type="InterPro" id="IPR050628">
    <property type="entry name" value="SNF2_RAD54_helicase_TF"/>
</dbReference>
<evidence type="ECO:0000256" key="5">
    <source>
        <dbReference type="ARBA" id="ARBA00022840"/>
    </source>
</evidence>
<evidence type="ECO:0000313" key="13">
    <source>
        <dbReference type="Proteomes" id="UP000030854"/>
    </source>
</evidence>
<dbReference type="GO" id="GO:0005737">
    <property type="term" value="C:cytoplasm"/>
    <property type="evidence" value="ECO:0007669"/>
    <property type="project" value="TreeGrafter"/>
</dbReference>
<dbReference type="GO" id="GO:0005524">
    <property type="term" value="F:ATP binding"/>
    <property type="evidence" value="ECO:0007669"/>
    <property type="project" value="UniProtKB-KW"/>
</dbReference>
<dbReference type="CDD" id="cd18793">
    <property type="entry name" value="SF2_C_SNF"/>
    <property type="match status" value="1"/>
</dbReference>
<reference evidence="12 13" key="1">
    <citation type="journal article" date="2014" name="BMC Genomics">
        <title>Adaptive genomic structural variation in the grape powdery mildew pathogen, Erysiphe necator.</title>
        <authorList>
            <person name="Jones L."/>
            <person name="Riaz S."/>
            <person name="Morales-Cruz A."/>
            <person name="Amrine K.C."/>
            <person name="McGuire B."/>
            <person name="Gubler W.D."/>
            <person name="Walker M.A."/>
            <person name="Cantu D."/>
        </authorList>
    </citation>
    <scope>NUCLEOTIDE SEQUENCE [LARGE SCALE GENOMIC DNA]</scope>
    <source>
        <strain evidence="13">c</strain>
    </source>
</reference>
<dbReference type="SMART" id="SM00184">
    <property type="entry name" value="RING"/>
    <property type="match status" value="1"/>
</dbReference>
<dbReference type="InterPro" id="IPR013083">
    <property type="entry name" value="Znf_RING/FYVE/PHD"/>
</dbReference>
<dbReference type="GO" id="GO:0000724">
    <property type="term" value="P:double-strand break repair via homologous recombination"/>
    <property type="evidence" value="ECO:0007669"/>
    <property type="project" value="TreeGrafter"/>
</dbReference>
<proteinExistence type="inferred from homology"/>
<evidence type="ECO:0000313" key="12">
    <source>
        <dbReference type="EMBL" id="KHJ33825.1"/>
    </source>
</evidence>
<keyword evidence="2" id="KW-0547">Nucleotide-binding</keyword>
<dbReference type="SMART" id="SM00487">
    <property type="entry name" value="DEXDc"/>
    <property type="match status" value="1"/>
</dbReference>
<evidence type="ECO:0000256" key="7">
    <source>
        <dbReference type="SAM" id="Coils"/>
    </source>
</evidence>
<accession>A0A0B1P935</accession>
<dbReference type="SUPFAM" id="SSF57850">
    <property type="entry name" value="RING/U-box"/>
    <property type="match status" value="1"/>
</dbReference>
<dbReference type="OMA" id="HRERAIQ"/>
<evidence type="ECO:0000259" key="11">
    <source>
        <dbReference type="PROSITE" id="PS51194"/>
    </source>
</evidence>
<dbReference type="PANTHER" id="PTHR45626:SF16">
    <property type="entry name" value="ATP-DEPENDENT HELICASE ULS1"/>
    <property type="match status" value="1"/>
</dbReference>
<dbReference type="PROSITE" id="PS51194">
    <property type="entry name" value="HELICASE_CTER"/>
    <property type="match status" value="1"/>
</dbReference>
<keyword evidence="5" id="KW-0067">ATP-binding</keyword>
<dbReference type="HOGENOM" id="CLU_000315_2_0_1"/>
<dbReference type="InterPro" id="IPR001650">
    <property type="entry name" value="Helicase_C-like"/>
</dbReference>
<comment type="similarity">
    <text evidence="1">Belongs to the SNF2/RAD54 helicase family.</text>
</comment>
<dbReference type="STRING" id="52586.A0A0B1P935"/>
<evidence type="ECO:0000256" key="4">
    <source>
        <dbReference type="ARBA" id="ARBA00022806"/>
    </source>
</evidence>
<evidence type="ECO:0000256" key="6">
    <source>
        <dbReference type="PROSITE-ProRule" id="PRU00175"/>
    </source>
</evidence>
<evidence type="ECO:0000256" key="3">
    <source>
        <dbReference type="ARBA" id="ARBA00022801"/>
    </source>
</evidence>
<dbReference type="Gene3D" id="3.40.50.300">
    <property type="entry name" value="P-loop containing nucleotide triphosphate hydrolases"/>
    <property type="match status" value="1"/>
</dbReference>
<keyword evidence="6" id="KW-0863">Zinc-finger</keyword>
<feature type="coiled-coil region" evidence="7">
    <location>
        <begin position="36"/>
        <end position="70"/>
    </location>
</feature>
<sequence>MSLSEQALSTVQERILHVREEINLHLALLESVDASVSNSQALEKELRGQLRELQRQYDNLKQNIDPTGQKTAAPSITSDHILDESAIFNLSREYYPIDSDASQEIKQSENGIGLEVLKHQNRKRQYSEYSEAAALSTRNVAKFQRLTLNSPVNRQKTKSLIVLDSTDESNDHSTELLVRQQKEIEERIQLERLDEQYARRLQSELESNYTDLNDQCHSYMRSPRAKKKITLNSSSSSCSNSKSNYESLKVRQPSIFDFSHQCNGESSNDANNTILIDLDDDSDVKSEITLDSLSSESEAEVEFVRSNTISTGAKINYQDGPKFMFESPKFAMDNVSNGFSHQNSLPSIYQKTPRSLYHFKANNISSKETISNHDGVPLPKSFINTEVKNSEINDECKELAKNIRLDTETRREETPQGLVHPLYEHQKIALFWLKSKEESAIKGGILADDMGLGKTISALALVLSRPSTKSSRKTTLIVGPVALIRQWEREIRVKIRKKWRLSTIVVHGSKKYAWDDISHYDIALTTYGTLSSEFRRLIKWKESHPGQNFDESILKKKFPLVGPKSQFYRIILDEAQSIKNKNTVSAKACFHLNATYRICLTGTPMMNNVTELYSVILFLRVKPYNEWSRFNSDFGILSRPAASESSISSAMKKLQALLKAILLRRTKNTLIDGKPIISLPPKIEKIQHVVFNDDESAFYNALESKSKIQFNNYLAAGSIGKNYSNILVLLLRLRQACCHPHLIYDFDQASGTESHLKKDEMIELAKSLSPDVVERLLNCDGAFECPICYDGVENPRIILPCGHDTCTECLAKITDQQTLLSSSEYESSNEIVSKCPSCRGPLVLSKVIDYASFKNVHGAGNAENQNKKVVSDTESDSETESDDSETEYEDVGNLKGDLRDFIVSGPIDGQGHGKAASDFLILSKRKNKGKGKSSKFFRPENKHNDNEKKIHLSLAMLKQEANKSAINRKRYMKYLKSHWQPSAKITKCMELIRKFLDEKQKILIFSQFVSLLDLLQVPIEEERWNYLRYDGSMSADLRHFAIEKFSDSTTHNIMLLSLKAGNAGLNLISASRVIILDPFWNPFIEMQAVDRAHRIGQQNTVEIHRILIKSTVEDRIVELQERKRKLVDMALDEGAARSLGRLNEAQLVFLFGGGPT</sequence>
<dbReference type="PROSITE" id="PS50089">
    <property type="entry name" value="ZF_RING_2"/>
    <property type="match status" value="1"/>
</dbReference>
<feature type="domain" description="Helicase ATP-binding" evidence="10">
    <location>
        <begin position="435"/>
        <end position="622"/>
    </location>
</feature>
<dbReference type="GO" id="GO:0008270">
    <property type="term" value="F:zinc ion binding"/>
    <property type="evidence" value="ECO:0007669"/>
    <property type="project" value="UniProtKB-KW"/>
</dbReference>
<dbReference type="Pfam" id="PF00271">
    <property type="entry name" value="Helicase_C"/>
    <property type="match status" value="1"/>
</dbReference>
<dbReference type="Gene3D" id="3.40.50.10810">
    <property type="entry name" value="Tandem AAA-ATPase domain"/>
    <property type="match status" value="1"/>
</dbReference>
<dbReference type="CDD" id="cd18008">
    <property type="entry name" value="DEXDc_SHPRH-like"/>
    <property type="match status" value="1"/>
</dbReference>
<keyword evidence="6" id="KW-0479">Metal-binding</keyword>
<protein>
    <submittedName>
        <fullName evidence="12">Putative swi snf family dna-dependent atpase</fullName>
    </submittedName>
</protein>
<keyword evidence="13" id="KW-1185">Reference proteome</keyword>
<dbReference type="EMBL" id="JNVN01001208">
    <property type="protein sequence ID" value="KHJ33825.1"/>
    <property type="molecule type" value="Genomic_DNA"/>
</dbReference>